<proteinExistence type="predicted"/>
<dbReference type="OrthoDB" id="342399at2"/>
<dbReference type="InterPro" id="IPR001789">
    <property type="entry name" value="Sig_transdc_resp-reg_receiver"/>
</dbReference>
<gene>
    <name evidence="11" type="ORF">BW143_01250</name>
</gene>
<dbReference type="GO" id="GO:0005737">
    <property type="term" value="C:cytoplasm"/>
    <property type="evidence" value="ECO:0007669"/>
    <property type="project" value="UniProtKB-SubCell"/>
</dbReference>
<reference evidence="11 12" key="1">
    <citation type="submission" date="2017-01" db="EMBL/GenBank/DDBJ databases">
        <title>Bacillus phylogenomics.</title>
        <authorList>
            <person name="Dunlap C."/>
        </authorList>
    </citation>
    <scope>NUCLEOTIDE SEQUENCE [LARGE SCALE GENOMIC DNA]</scope>
    <source>
        <strain evidence="11 12">NRRL B-41282</strain>
    </source>
</reference>
<feature type="domain" description="HTH araC/xylS-type" evidence="9">
    <location>
        <begin position="285"/>
        <end position="387"/>
    </location>
</feature>
<keyword evidence="5" id="KW-0805">Transcription regulation</keyword>
<dbReference type="Proteomes" id="UP000187367">
    <property type="component" value="Unassembled WGS sequence"/>
</dbReference>
<dbReference type="EMBL" id="MTJL01000002">
    <property type="protein sequence ID" value="OMI09894.1"/>
    <property type="molecule type" value="Genomic_DNA"/>
</dbReference>
<organism evidence="11 12">
    <name type="scientific">Bacillus swezeyi</name>
    <dbReference type="NCBI Taxonomy" id="1925020"/>
    <lineage>
        <taxon>Bacteria</taxon>
        <taxon>Bacillati</taxon>
        <taxon>Bacillota</taxon>
        <taxon>Bacilli</taxon>
        <taxon>Bacillales</taxon>
        <taxon>Bacillaceae</taxon>
        <taxon>Bacillus</taxon>
    </lineage>
</organism>
<keyword evidence="12" id="KW-1185">Reference proteome</keyword>
<evidence type="ECO:0000259" key="9">
    <source>
        <dbReference type="PROSITE" id="PS01124"/>
    </source>
</evidence>
<dbReference type="SMART" id="SM00448">
    <property type="entry name" value="REC"/>
    <property type="match status" value="1"/>
</dbReference>
<evidence type="ECO:0000259" key="10">
    <source>
        <dbReference type="PROSITE" id="PS50110"/>
    </source>
</evidence>
<dbReference type="CDD" id="cd17536">
    <property type="entry name" value="REC_YesN-like"/>
    <property type="match status" value="1"/>
</dbReference>
<evidence type="ECO:0000256" key="1">
    <source>
        <dbReference type="ARBA" id="ARBA00004496"/>
    </source>
</evidence>
<keyword evidence="6 11" id="KW-0238">DNA-binding</keyword>
<dbReference type="PROSITE" id="PS01124">
    <property type="entry name" value="HTH_ARAC_FAMILY_2"/>
    <property type="match status" value="1"/>
</dbReference>
<dbReference type="GO" id="GO:0043565">
    <property type="term" value="F:sequence-specific DNA binding"/>
    <property type="evidence" value="ECO:0007669"/>
    <property type="project" value="InterPro"/>
</dbReference>
<dbReference type="Pfam" id="PF00072">
    <property type="entry name" value="Response_reg"/>
    <property type="match status" value="1"/>
</dbReference>
<name>A0A1R1QZ39_9BACI</name>
<dbReference type="PROSITE" id="PS50110">
    <property type="entry name" value="RESPONSE_REGULATORY"/>
    <property type="match status" value="1"/>
</dbReference>
<keyword evidence="2" id="KW-0963">Cytoplasm</keyword>
<evidence type="ECO:0000313" key="11">
    <source>
        <dbReference type="EMBL" id="OMI09894.1"/>
    </source>
</evidence>
<protein>
    <submittedName>
        <fullName evidence="11">DNA-binding response regulator</fullName>
    </submittedName>
</protein>
<dbReference type="Pfam" id="PF12833">
    <property type="entry name" value="HTH_18"/>
    <property type="match status" value="1"/>
</dbReference>
<dbReference type="RefSeq" id="WP_076762304.1">
    <property type="nucleotide sequence ID" value="NZ_JARMMH010000013.1"/>
</dbReference>
<evidence type="ECO:0000256" key="7">
    <source>
        <dbReference type="ARBA" id="ARBA00023163"/>
    </source>
</evidence>
<dbReference type="GO" id="GO:0000160">
    <property type="term" value="P:phosphorelay signal transduction system"/>
    <property type="evidence" value="ECO:0007669"/>
    <property type="project" value="UniProtKB-KW"/>
</dbReference>
<dbReference type="SUPFAM" id="SSF46689">
    <property type="entry name" value="Homeodomain-like"/>
    <property type="match status" value="1"/>
</dbReference>
<keyword evidence="4" id="KW-0902">Two-component regulatory system</keyword>
<dbReference type="Gene3D" id="1.10.10.60">
    <property type="entry name" value="Homeodomain-like"/>
    <property type="match status" value="2"/>
</dbReference>
<dbReference type="InterPro" id="IPR009057">
    <property type="entry name" value="Homeodomain-like_sf"/>
</dbReference>
<feature type="domain" description="Response regulatory" evidence="10">
    <location>
        <begin position="3"/>
        <end position="120"/>
    </location>
</feature>
<sequence>MYKVLLADDERIILEGISNMIEWHSFGASLVGAVQNGTDAYQLILRERPHIVISDIKMPGMGGLELIEKVSREYPSTRFILLTGFGQFEYAKKAMTFGVRHYLLKPCNESHITDSLKSVISELKKEESAKQVKTDLERIRPHLKKQVLKELITGENIEADACSRFFAEPKNIKLILFSVRSEVERRHVSDLEKIAGDILKCSVITSVRLKDALVFAVRAEGDDKRLEKKIDGIIRRSYEQFQFEPAAALSGSGEIAKAPVLYEHARSKLHKQTSEAEGQSSALIRKMLDLIQQEAANPKLSLKWAARNMLYMNPDYLGKLFKQETGEKFSSYVTKVRIEKAMAKMEQTSAITIGTLAEELGFGNNPKYFSLVFKKYTGYTPSEYRKREENPI</sequence>
<dbReference type="AlphaFoldDB" id="A0A1R1QZ39"/>
<dbReference type="SMART" id="SM00342">
    <property type="entry name" value="HTH_ARAC"/>
    <property type="match status" value="1"/>
</dbReference>
<evidence type="ECO:0000256" key="2">
    <source>
        <dbReference type="ARBA" id="ARBA00022490"/>
    </source>
</evidence>
<dbReference type="InterPro" id="IPR011006">
    <property type="entry name" value="CheY-like_superfamily"/>
</dbReference>
<keyword evidence="7" id="KW-0804">Transcription</keyword>
<evidence type="ECO:0000256" key="6">
    <source>
        <dbReference type="ARBA" id="ARBA00023125"/>
    </source>
</evidence>
<evidence type="ECO:0000256" key="8">
    <source>
        <dbReference type="PROSITE-ProRule" id="PRU00169"/>
    </source>
</evidence>
<comment type="subcellular location">
    <subcellularLocation>
        <location evidence="1">Cytoplasm</location>
    </subcellularLocation>
</comment>
<comment type="caution">
    <text evidence="11">The sequence shown here is derived from an EMBL/GenBank/DDBJ whole genome shotgun (WGS) entry which is preliminary data.</text>
</comment>
<evidence type="ECO:0000256" key="4">
    <source>
        <dbReference type="ARBA" id="ARBA00023012"/>
    </source>
</evidence>
<dbReference type="SUPFAM" id="SSF52172">
    <property type="entry name" value="CheY-like"/>
    <property type="match status" value="1"/>
</dbReference>
<accession>A0A1R1QZ39</accession>
<dbReference type="GO" id="GO:0003700">
    <property type="term" value="F:DNA-binding transcription factor activity"/>
    <property type="evidence" value="ECO:0007669"/>
    <property type="project" value="InterPro"/>
</dbReference>
<evidence type="ECO:0000256" key="5">
    <source>
        <dbReference type="ARBA" id="ARBA00023015"/>
    </source>
</evidence>
<dbReference type="InterPro" id="IPR018060">
    <property type="entry name" value="HTH_AraC"/>
</dbReference>
<evidence type="ECO:0000313" key="12">
    <source>
        <dbReference type="Proteomes" id="UP000187367"/>
    </source>
</evidence>
<evidence type="ECO:0000256" key="3">
    <source>
        <dbReference type="ARBA" id="ARBA00022553"/>
    </source>
</evidence>
<dbReference type="Gene3D" id="3.40.50.2300">
    <property type="match status" value="1"/>
</dbReference>
<keyword evidence="3 8" id="KW-0597">Phosphoprotein</keyword>
<dbReference type="PANTHER" id="PTHR42713">
    <property type="entry name" value="HISTIDINE KINASE-RELATED"/>
    <property type="match status" value="1"/>
</dbReference>
<dbReference type="InterPro" id="IPR051552">
    <property type="entry name" value="HptR"/>
</dbReference>
<accession>A0A1R1RQA3</accession>
<dbReference type="PANTHER" id="PTHR42713:SF3">
    <property type="entry name" value="TRANSCRIPTIONAL REGULATORY PROTEIN HPTR"/>
    <property type="match status" value="1"/>
</dbReference>
<feature type="modified residue" description="4-aspartylphosphate" evidence="8">
    <location>
        <position position="55"/>
    </location>
</feature>